<dbReference type="RefSeq" id="WP_259094370.1">
    <property type="nucleotide sequence ID" value="NZ_CP130454.1"/>
</dbReference>
<keyword evidence="2" id="KW-1133">Transmembrane helix</keyword>
<sequence>MMLKVLFLLVALGAVVGAIGMLSSPNPVHSALFLVWTLFCVAAVYLLLGAEFLAIVQVIVYAGAIMVLFLFIIMLLNLRRDEFGDDPLPGQWTWGLMFSALLAVALVSVAGTAVTLKFSGDPLTLTPIPEIARVMFTKYLLAVEIASLILLIAMVGVVVLAKRPKEGA</sequence>
<name>A0ABT2EKM5_9BACT</name>
<keyword evidence="2" id="KW-0874">Quinone</keyword>
<feature type="transmembrane region" description="Helical" evidence="2">
    <location>
        <begin position="139"/>
        <end position="161"/>
    </location>
</feature>
<dbReference type="Proteomes" id="UP001204798">
    <property type="component" value="Unassembled WGS sequence"/>
</dbReference>
<reference evidence="3 4" key="1">
    <citation type="submission" date="2022-08" db="EMBL/GenBank/DDBJ databases">
        <title>Bacterial and archaeal communities from various locations to study Microbial Dark Matter (Phase II).</title>
        <authorList>
            <person name="Stepanauskas R."/>
        </authorList>
    </citation>
    <scope>NUCLEOTIDE SEQUENCE [LARGE SCALE GENOMIC DNA]</scope>
    <source>
        <strain evidence="3 4">PD1</strain>
    </source>
</reference>
<comment type="function">
    <text evidence="2">NDH-1 shuttles electrons from NADH, via FMN and iron-sulfur (Fe-S) centers, to quinones in the respiratory chain. Couples the redox reaction to proton translocation (for every two electrons transferred, four hydrogen ions are translocated across the cytoplasmic membrane), and thus conserves the redox energy in a proton gradient.</text>
</comment>
<evidence type="ECO:0000313" key="4">
    <source>
        <dbReference type="Proteomes" id="UP001204798"/>
    </source>
</evidence>
<gene>
    <name evidence="3" type="ORF">M2350_000881</name>
</gene>
<proteinExistence type="inferred from homology"/>
<protein>
    <recommendedName>
        <fullName evidence="2">NADH-quinone oxidoreductase subunit J</fullName>
        <ecNumber evidence="2">7.1.1.-</ecNumber>
    </recommendedName>
</protein>
<feature type="transmembrane region" description="Helical" evidence="2">
    <location>
        <begin position="28"/>
        <end position="48"/>
    </location>
</feature>
<keyword evidence="2" id="KW-0520">NAD</keyword>
<dbReference type="PANTHER" id="PTHR33269">
    <property type="entry name" value="NADH-UBIQUINONE OXIDOREDUCTASE CHAIN 6"/>
    <property type="match status" value="1"/>
</dbReference>
<dbReference type="InterPro" id="IPR042106">
    <property type="entry name" value="Nuo/plastoQ_OxRdtase_6_NuoJ"/>
</dbReference>
<comment type="caution">
    <text evidence="2">Lacks conserved residue(s) required for the propagation of feature annotation.</text>
</comment>
<keyword evidence="2" id="KW-0812">Transmembrane</keyword>
<keyword evidence="2" id="KW-0472">Membrane</keyword>
<dbReference type="EMBL" id="JANUCP010000002">
    <property type="protein sequence ID" value="MCS3918481.1"/>
    <property type="molecule type" value="Genomic_DNA"/>
</dbReference>
<feature type="transmembrane region" description="Helical" evidence="2">
    <location>
        <begin position="55"/>
        <end position="76"/>
    </location>
</feature>
<evidence type="ECO:0000256" key="1">
    <source>
        <dbReference type="ARBA" id="ARBA00005698"/>
    </source>
</evidence>
<feature type="transmembrane region" description="Helical" evidence="2">
    <location>
        <begin position="96"/>
        <end position="118"/>
    </location>
</feature>
<comment type="similarity">
    <text evidence="1 2">Belongs to the complex I subunit 6 family.</text>
</comment>
<keyword evidence="2" id="KW-1003">Cell membrane</keyword>
<evidence type="ECO:0000256" key="2">
    <source>
        <dbReference type="RuleBase" id="RU004429"/>
    </source>
</evidence>
<comment type="catalytic activity">
    <reaction evidence="2">
        <text>a quinone + NADH + 5 H(+)(in) = a quinol + NAD(+) + 4 H(+)(out)</text>
        <dbReference type="Rhea" id="RHEA:57888"/>
        <dbReference type="ChEBI" id="CHEBI:15378"/>
        <dbReference type="ChEBI" id="CHEBI:24646"/>
        <dbReference type="ChEBI" id="CHEBI:57540"/>
        <dbReference type="ChEBI" id="CHEBI:57945"/>
        <dbReference type="ChEBI" id="CHEBI:132124"/>
    </reaction>
</comment>
<evidence type="ECO:0000313" key="3">
    <source>
        <dbReference type="EMBL" id="MCS3918481.1"/>
    </source>
</evidence>
<dbReference type="PANTHER" id="PTHR33269:SF17">
    <property type="entry name" value="NADH-UBIQUINONE OXIDOREDUCTASE CHAIN 6"/>
    <property type="match status" value="1"/>
</dbReference>
<dbReference type="Pfam" id="PF00499">
    <property type="entry name" value="Oxidored_q3"/>
    <property type="match status" value="1"/>
</dbReference>
<keyword evidence="4" id="KW-1185">Reference proteome</keyword>
<dbReference type="InterPro" id="IPR001457">
    <property type="entry name" value="NADH_UbQ/plastoQ_OxRdtase_su6"/>
</dbReference>
<accession>A0ABT2EKM5</accession>
<dbReference type="Gene3D" id="1.20.120.1200">
    <property type="entry name" value="NADH-ubiquinone/plastoquinone oxidoreductase chain 6, subunit NuoJ"/>
    <property type="match status" value="1"/>
</dbReference>
<comment type="subcellular location">
    <subcellularLocation>
        <location evidence="2">Cell membrane</location>
        <topology evidence="2">Multi-pass membrane protein</topology>
    </subcellularLocation>
</comment>
<dbReference type="EC" id="7.1.1.-" evidence="2"/>
<comment type="caution">
    <text evidence="3">The sequence shown here is derived from an EMBL/GenBank/DDBJ whole genome shotgun (WGS) entry which is preliminary data.</text>
</comment>
<organism evidence="3 4">
    <name type="scientific">Candidatus Fervidibacter sacchari</name>
    <dbReference type="NCBI Taxonomy" id="1448929"/>
    <lineage>
        <taxon>Bacteria</taxon>
        <taxon>Candidatus Fervidibacterota</taxon>
        <taxon>Candidatus Fervidibacter</taxon>
    </lineage>
</organism>